<evidence type="ECO:0008006" key="4">
    <source>
        <dbReference type="Google" id="ProtNLM"/>
    </source>
</evidence>
<protein>
    <recommendedName>
        <fullName evidence="4">Arrestin-like N-terminal domain-containing protein</fullName>
    </recommendedName>
</protein>
<feature type="region of interest" description="Disordered" evidence="1">
    <location>
        <begin position="344"/>
        <end position="395"/>
    </location>
</feature>
<dbReference type="STRING" id="101091.A0A1C7N8G0"/>
<gene>
    <name evidence="2" type="ORF">A0J61_06725</name>
</gene>
<evidence type="ECO:0000313" key="2">
    <source>
        <dbReference type="EMBL" id="OBZ85228.1"/>
    </source>
</evidence>
<proteinExistence type="predicted"/>
<comment type="caution">
    <text evidence="2">The sequence shown here is derived from an EMBL/GenBank/DDBJ whole genome shotgun (WGS) entry which is preliminary data.</text>
</comment>
<name>A0A1C7N8G0_9FUNG</name>
<feature type="compositionally biased region" description="Polar residues" evidence="1">
    <location>
        <begin position="344"/>
        <end position="353"/>
    </location>
</feature>
<dbReference type="InterPro" id="IPR014752">
    <property type="entry name" value="Arrestin-like_C"/>
</dbReference>
<evidence type="ECO:0000313" key="3">
    <source>
        <dbReference type="Proteomes" id="UP000093000"/>
    </source>
</evidence>
<dbReference type="OrthoDB" id="2219406at2759"/>
<sequence>MKRFTNESISSSSKHLPVLLEVSDAPVYFIGPASRENPMYQVRTKLMGKVIFQDRKIKWNRVTLQFVGKAGINIDAPRSVFPRESDLMEGPMDSTTHIQTTVPICEVEKELIFSGEESIEFGLHLPSHLPASCRTKHSFVEYTLIANFSAGTFFKKYKTHQTVTIHRHYLPSPSAMIPCSTYGGVKEWFEWSVEVPKAVAIESGEIVVAFRSSIEKERVEIDRILLAIEELETYRFCTKQGVHSLPPIVTRFPPATYHLPSFSTNSETHFVRAPIPLSKNPKVRSVHTHQFDPFLEISHRCRLTVHFNQLPNITVEPLSLEFPIIITDYPSVVSESIDQASDTVASPVISSRPPNAITAGGGDDAVPVDLDLPEYTPRYEESSSSSSSPQPVMSN</sequence>
<dbReference type="Gene3D" id="2.60.40.640">
    <property type="match status" value="1"/>
</dbReference>
<accession>A0A1C7N8G0</accession>
<keyword evidence="3" id="KW-1185">Reference proteome</keyword>
<dbReference type="AlphaFoldDB" id="A0A1C7N8G0"/>
<dbReference type="InParanoid" id="A0A1C7N8G0"/>
<dbReference type="EMBL" id="LUGH01000420">
    <property type="protein sequence ID" value="OBZ85228.1"/>
    <property type="molecule type" value="Genomic_DNA"/>
</dbReference>
<dbReference type="Proteomes" id="UP000093000">
    <property type="component" value="Unassembled WGS sequence"/>
</dbReference>
<organism evidence="2 3">
    <name type="scientific">Choanephora cucurbitarum</name>
    <dbReference type="NCBI Taxonomy" id="101091"/>
    <lineage>
        <taxon>Eukaryota</taxon>
        <taxon>Fungi</taxon>
        <taxon>Fungi incertae sedis</taxon>
        <taxon>Mucoromycota</taxon>
        <taxon>Mucoromycotina</taxon>
        <taxon>Mucoromycetes</taxon>
        <taxon>Mucorales</taxon>
        <taxon>Mucorineae</taxon>
        <taxon>Choanephoraceae</taxon>
        <taxon>Choanephoroideae</taxon>
        <taxon>Choanephora</taxon>
    </lineage>
</organism>
<reference evidence="2 3" key="1">
    <citation type="submission" date="2016-03" db="EMBL/GenBank/DDBJ databases">
        <title>Choanephora cucurbitarum.</title>
        <authorList>
            <person name="Min B."/>
            <person name="Park H."/>
            <person name="Park J.-H."/>
            <person name="Shin H.-D."/>
            <person name="Choi I.-G."/>
        </authorList>
    </citation>
    <scope>NUCLEOTIDE SEQUENCE [LARGE SCALE GENOMIC DNA]</scope>
    <source>
        <strain evidence="2 3">KUS-F28377</strain>
    </source>
</reference>
<evidence type="ECO:0000256" key="1">
    <source>
        <dbReference type="SAM" id="MobiDB-lite"/>
    </source>
</evidence>